<dbReference type="AlphaFoldDB" id="A0A5C6DI82"/>
<dbReference type="EMBL" id="SJPV01000006">
    <property type="protein sequence ID" value="TWU35905.1"/>
    <property type="molecule type" value="Genomic_DNA"/>
</dbReference>
<dbReference type="Pfam" id="PF13240">
    <property type="entry name" value="Zn_Ribbon_1"/>
    <property type="match status" value="1"/>
</dbReference>
<sequence>MTKQISGERKTAYYFGIGLTVIGGLMFFSVFVTAAMNFGDFSNFESNARSSMFRGVGGMALLIVGNIIRSIGARGLAGSGVVLNPQQARSELEPYSRMAGGMVKDALEEAEVELGAGKPERVVMLKCRECGKLNEEDSKFCQECGKPI</sequence>
<evidence type="ECO:0000313" key="3">
    <source>
        <dbReference type="EMBL" id="TWU35905.1"/>
    </source>
</evidence>
<evidence type="ECO:0000313" key="4">
    <source>
        <dbReference type="Proteomes" id="UP000319143"/>
    </source>
</evidence>
<dbReference type="OrthoDB" id="3259185at2"/>
<dbReference type="Proteomes" id="UP000319143">
    <property type="component" value="Unassembled WGS sequence"/>
</dbReference>
<evidence type="ECO:0000259" key="2">
    <source>
        <dbReference type="Pfam" id="PF13240"/>
    </source>
</evidence>
<accession>A0A5C6DI82</accession>
<gene>
    <name evidence="3" type="ORF">Poly41_36560</name>
</gene>
<keyword evidence="1" id="KW-0472">Membrane</keyword>
<protein>
    <recommendedName>
        <fullName evidence="2">Zinc-ribbon domain-containing protein</fullName>
    </recommendedName>
</protein>
<feature type="transmembrane region" description="Helical" evidence="1">
    <location>
        <begin position="12"/>
        <end position="39"/>
    </location>
</feature>
<feature type="domain" description="Zinc-ribbon" evidence="2">
    <location>
        <begin position="126"/>
        <end position="148"/>
    </location>
</feature>
<comment type="caution">
    <text evidence="3">The sequence shown here is derived from an EMBL/GenBank/DDBJ whole genome shotgun (WGS) entry which is preliminary data.</text>
</comment>
<evidence type="ECO:0000256" key="1">
    <source>
        <dbReference type="SAM" id="Phobius"/>
    </source>
</evidence>
<keyword evidence="1" id="KW-0812">Transmembrane</keyword>
<dbReference type="InterPro" id="IPR026870">
    <property type="entry name" value="Zinc_ribbon_dom"/>
</dbReference>
<reference evidence="3 4" key="1">
    <citation type="submission" date="2019-02" db="EMBL/GenBank/DDBJ databases">
        <title>Deep-cultivation of Planctomycetes and their phenomic and genomic characterization uncovers novel biology.</title>
        <authorList>
            <person name="Wiegand S."/>
            <person name="Jogler M."/>
            <person name="Boedeker C."/>
            <person name="Pinto D."/>
            <person name="Vollmers J."/>
            <person name="Rivas-Marin E."/>
            <person name="Kohn T."/>
            <person name="Peeters S.H."/>
            <person name="Heuer A."/>
            <person name="Rast P."/>
            <person name="Oberbeckmann S."/>
            <person name="Bunk B."/>
            <person name="Jeske O."/>
            <person name="Meyerdierks A."/>
            <person name="Storesund J.E."/>
            <person name="Kallscheuer N."/>
            <person name="Luecker S."/>
            <person name="Lage O.M."/>
            <person name="Pohl T."/>
            <person name="Merkel B.J."/>
            <person name="Hornburger P."/>
            <person name="Mueller R.-W."/>
            <person name="Bruemmer F."/>
            <person name="Labrenz M."/>
            <person name="Spormann A.M."/>
            <person name="Op Den Camp H."/>
            <person name="Overmann J."/>
            <person name="Amann R."/>
            <person name="Jetten M.S.M."/>
            <person name="Mascher T."/>
            <person name="Medema M.H."/>
            <person name="Devos D.P."/>
            <person name="Kaster A.-K."/>
            <person name="Ovreas L."/>
            <person name="Rohde M."/>
            <person name="Galperin M.Y."/>
            <person name="Jogler C."/>
        </authorList>
    </citation>
    <scope>NUCLEOTIDE SEQUENCE [LARGE SCALE GENOMIC DNA]</scope>
    <source>
        <strain evidence="3 4">Poly41</strain>
    </source>
</reference>
<keyword evidence="1" id="KW-1133">Transmembrane helix</keyword>
<organism evidence="3 4">
    <name type="scientific">Novipirellula artificiosorum</name>
    <dbReference type="NCBI Taxonomy" id="2528016"/>
    <lineage>
        <taxon>Bacteria</taxon>
        <taxon>Pseudomonadati</taxon>
        <taxon>Planctomycetota</taxon>
        <taxon>Planctomycetia</taxon>
        <taxon>Pirellulales</taxon>
        <taxon>Pirellulaceae</taxon>
        <taxon>Novipirellula</taxon>
    </lineage>
</organism>
<name>A0A5C6DI82_9BACT</name>
<keyword evidence="4" id="KW-1185">Reference proteome</keyword>
<feature type="transmembrane region" description="Helical" evidence="1">
    <location>
        <begin position="51"/>
        <end position="68"/>
    </location>
</feature>
<dbReference type="RefSeq" id="WP_146527978.1">
    <property type="nucleotide sequence ID" value="NZ_SJPV01000006.1"/>
</dbReference>
<proteinExistence type="predicted"/>